<evidence type="ECO:0000256" key="1">
    <source>
        <dbReference type="ARBA" id="ARBA00023015"/>
    </source>
</evidence>
<comment type="caution">
    <text evidence="6">The sequence shown here is derived from an EMBL/GenBank/DDBJ whole genome shotgun (WGS) entry which is preliminary data.</text>
</comment>
<accession>A0ABV5Y846</accession>
<dbReference type="InterPro" id="IPR050109">
    <property type="entry name" value="HTH-type_TetR-like_transc_reg"/>
</dbReference>
<evidence type="ECO:0000313" key="6">
    <source>
        <dbReference type="EMBL" id="MFB9830716.1"/>
    </source>
</evidence>
<keyword evidence="1" id="KW-0805">Transcription regulation</keyword>
<gene>
    <name evidence="6" type="ORF">ACFFNX_00685</name>
</gene>
<feature type="DNA-binding region" description="H-T-H motif" evidence="4">
    <location>
        <begin position="33"/>
        <end position="52"/>
    </location>
</feature>
<organism evidence="6 7">
    <name type="scientific">Actinoallomurus acaciae</name>
    <dbReference type="NCBI Taxonomy" id="502577"/>
    <lineage>
        <taxon>Bacteria</taxon>
        <taxon>Bacillati</taxon>
        <taxon>Actinomycetota</taxon>
        <taxon>Actinomycetes</taxon>
        <taxon>Streptosporangiales</taxon>
        <taxon>Thermomonosporaceae</taxon>
        <taxon>Actinoallomurus</taxon>
    </lineage>
</organism>
<dbReference type="RefSeq" id="WP_378193365.1">
    <property type="nucleotide sequence ID" value="NZ_JBHLZP010000002.1"/>
</dbReference>
<protein>
    <submittedName>
        <fullName evidence="6">TetR/AcrR family transcriptional regulator</fullName>
    </submittedName>
</protein>
<dbReference type="PRINTS" id="PR00455">
    <property type="entry name" value="HTHTETR"/>
</dbReference>
<keyword evidence="2 4" id="KW-0238">DNA-binding</keyword>
<dbReference type="EMBL" id="JBHLZP010000002">
    <property type="protein sequence ID" value="MFB9830716.1"/>
    <property type="molecule type" value="Genomic_DNA"/>
</dbReference>
<dbReference type="InterPro" id="IPR009057">
    <property type="entry name" value="Homeodomain-like_sf"/>
</dbReference>
<dbReference type="PANTHER" id="PTHR30055">
    <property type="entry name" value="HTH-TYPE TRANSCRIPTIONAL REGULATOR RUTR"/>
    <property type="match status" value="1"/>
</dbReference>
<feature type="domain" description="HTH tetR-type" evidence="5">
    <location>
        <begin position="10"/>
        <end position="70"/>
    </location>
</feature>
<evidence type="ECO:0000259" key="5">
    <source>
        <dbReference type="PROSITE" id="PS50977"/>
    </source>
</evidence>
<dbReference type="Gene3D" id="1.10.10.60">
    <property type="entry name" value="Homeodomain-like"/>
    <property type="match status" value="1"/>
</dbReference>
<proteinExistence type="predicted"/>
<dbReference type="PANTHER" id="PTHR30055:SF234">
    <property type="entry name" value="HTH-TYPE TRANSCRIPTIONAL REGULATOR BETI"/>
    <property type="match status" value="1"/>
</dbReference>
<dbReference type="Pfam" id="PF00440">
    <property type="entry name" value="TetR_N"/>
    <property type="match status" value="1"/>
</dbReference>
<dbReference type="Gene3D" id="1.10.357.10">
    <property type="entry name" value="Tetracycline Repressor, domain 2"/>
    <property type="match status" value="1"/>
</dbReference>
<sequence length="209" mass="22948">MGGLREQWRRNAMHTIQERALDLFDERGFDAVTIEEIAAAAEVSPSSVYRYFGTKEGLVVADEFDIMSADEIAGILDPTDPVDSLLQAIRRYETLPYDPAGSGGSHGRGPWRRVRYFFTEPSVRMAACAAVDRAAQRVTPLLATESGLTPSQARVAANALAFGYFAALESWFEDGGIRPIAEYAEEGLRPLRRIWAPAPRQAPTDARAG</sequence>
<keyword evidence="7" id="KW-1185">Reference proteome</keyword>
<evidence type="ECO:0000256" key="3">
    <source>
        <dbReference type="ARBA" id="ARBA00023163"/>
    </source>
</evidence>
<evidence type="ECO:0000256" key="2">
    <source>
        <dbReference type="ARBA" id="ARBA00023125"/>
    </source>
</evidence>
<dbReference type="PROSITE" id="PS50977">
    <property type="entry name" value="HTH_TETR_2"/>
    <property type="match status" value="1"/>
</dbReference>
<dbReference type="SUPFAM" id="SSF46689">
    <property type="entry name" value="Homeodomain-like"/>
    <property type="match status" value="1"/>
</dbReference>
<dbReference type="InterPro" id="IPR001647">
    <property type="entry name" value="HTH_TetR"/>
</dbReference>
<keyword evidence="3" id="KW-0804">Transcription</keyword>
<evidence type="ECO:0000313" key="7">
    <source>
        <dbReference type="Proteomes" id="UP001589627"/>
    </source>
</evidence>
<evidence type="ECO:0000256" key="4">
    <source>
        <dbReference type="PROSITE-ProRule" id="PRU00335"/>
    </source>
</evidence>
<reference evidence="6 7" key="1">
    <citation type="submission" date="2024-09" db="EMBL/GenBank/DDBJ databases">
        <authorList>
            <person name="Sun Q."/>
            <person name="Mori K."/>
        </authorList>
    </citation>
    <scope>NUCLEOTIDE SEQUENCE [LARGE SCALE GENOMIC DNA]</scope>
    <source>
        <strain evidence="6 7">TBRC 0563</strain>
    </source>
</reference>
<name>A0ABV5Y846_9ACTN</name>
<dbReference type="Proteomes" id="UP001589627">
    <property type="component" value="Unassembled WGS sequence"/>
</dbReference>